<organism evidence="1 2">
    <name type="scientific">Hyalomma asiaticum</name>
    <name type="common">Tick</name>
    <dbReference type="NCBI Taxonomy" id="266040"/>
    <lineage>
        <taxon>Eukaryota</taxon>
        <taxon>Metazoa</taxon>
        <taxon>Ecdysozoa</taxon>
        <taxon>Arthropoda</taxon>
        <taxon>Chelicerata</taxon>
        <taxon>Arachnida</taxon>
        <taxon>Acari</taxon>
        <taxon>Parasitiformes</taxon>
        <taxon>Ixodida</taxon>
        <taxon>Ixodoidea</taxon>
        <taxon>Ixodidae</taxon>
        <taxon>Hyalomminae</taxon>
        <taxon>Hyalomma</taxon>
    </lineage>
</organism>
<protein>
    <submittedName>
        <fullName evidence="1">Uncharacterized protein</fullName>
    </submittedName>
</protein>
<evidence type="ECO:0000313" key="1">
    <source>
        <dbReference type="EMBL" id="KAH6947127.1"/>
    </source>
</evidence>
<sequence>MSEKFGDLLRHGDERRVRARAASLQGCQPARKRKPSPNGQRKKQTGPGAKGEKTKRKKAKRVALRSREQELQQSAGYEARRKPAEGWMHVGEMREARCVADGGGRGYVAPRRKESLACKHERGYLLPDEKKAPKHRRARIRVVIYSACCARGKKGPRRQRDSPIITQAFPRGARSGAGGFIRGADGHRRRRDGAVAHSAPLPRRPFAEDESRTWKFMGRGP</sequence>
<reference evidence="1" key="1">
    <citation type="submission" date="2020-05" db="EMBL/GenBank/DDBJ databases">
        <title>Large-scale comparative analyses of tick genomes elucidate their genetic diversity and vector capacities.</title>
        <authorList>
            <person name="Jia N."/>
            <person name="Wang J."/>
            <person name="Shi W."/>
            <person name="Du L."/>
            <person name="Sun Y."/>
            <person name="Zhan W."/>
            <person name="Jiang J."/>
            <person name="Wang Q."/>
            <person name="Zhang B."/>
            <person name="Ji P."/>
            <person name="Sakyi L.B."/>
            <person name="Cui X."/>
            <person name="Yuan T."/>
            <person name="Jiang B."/>
            <person name="Yang W."/>
            <person name="Lam T.T.-Y."/>
            <person name="Chang Q."/>
            <person name="Ding S."/>
            <person name="Wang X."/>
            <person name="Zhu J."/>
            <person name="Ruan X."/>
            <person name="Zhao L."/>
            <person name="Wei J."/>
            <person name="Que T."/>
            <person name="Du C."/>
            <person name="Cheng J."/>
            <person name="Dai P."/>
            <person name="Han X."/>
            <person name="Huang E."/>
            <person name="Gao Y."/>
            <person name="Liu J."/>
            <person name="Shao H."/>
            <person name="Ye R."/>
            <person name="Li L."/>
            <person name="Wei W."/>
            <person name="Wang X."/>
            <person name="Wang C."/>
            <person name="Yang T."/>
            <person name="Huo Q."/>
            <person name="Li W."/>
            <person name="Guo W."/>
            <person name="Chen H."/>
            <person name="Zhou L."/>
            <person name="Ni X."/>
            <person name="Tian J."/>
            <person name="Zhou Y."/>
            <person name="Sheng Y."/>
            <person name="Liu T."/>
            <person name="Pan Y."/>
            <person name="Xia L."/>
            <person name="Li J."/>
            <person name="Zhao F."/>
            <person name="Cao W."/>
        </authorList>
    </citation>
    <scope>NUCLEOTIDE SEQUENCE</scope>
    <source>
        <strain evidence="1">Hyas-2018</strain>
    </source>
</reference>
<dbReference type="Proteomes" id="UP000821845">
    <property type="component" value="Chromosome 1"/>
</dbReference>
<proteinExistence type="predicted"/>
<evidence type="ECO:0000313" key="2">
    <source>
        <dbReference type="Proteomes" id="UP000821845"/>
    </source>
</evidence>
<accession>A0ACB7TLC4</accession>
<keyword evidence="2" id="KW-1185">Reference proteome</keyword>
<comment type="caution">
    <text evidence="1">The sequence shown here is derived from an EMBL/GenBank/DDBJ whole genome shotgun (WGS) entry which is preliminary data.</text>
</comment>
<name>A0ACB7TLC4_HYAAI</name>
<gene>
    <name evidence="1" type="ORF">HPB50_017179</name>
</gene>
<dbReference type="EMBL" id="CM023481">
    <property type="protein sequence ID" value="KAH6947127.1"/>
    <property type="molecule type" value="Genomic_DNA"/>
</dbReference>